<evidence type="ECO:0000313" key="6">
    <source>
        <dbReference type="EMBL" id="CAB4039003.1"/>
    </source>
</evidence>
<evidence type="ECO:0000256" key="5">
    <source>
        <dbReference type="SAM" id="MobiDB-lite"/>
    </source>
</evidence>
<dbReference type="PANTHER" id="PTHR10131:SF157">
    <property type="entry name" value="RECEPTOR-ASSOCIATED FACTOR, PUTATIVE-RELATED"/>
    <property type="match status" value="1"/>
</dbReference>
<keyword evidence="3" id="KW-0862">Zinc</keyword>
<keyword evidence="4" id="KW-0175">Coiled coil</keyword>
<evidence type="ECO:0000313" key="7">
    <source>
        <dbReference type="Proteomes" id="UP001152795"/>
    </source>
</evidence>
<dbReference type="InterPro" id="IPR001841">
    <property type="entry name" value="Znf_RING"/>
</dbReference>
<dbReference type="Pfam" id="PF13923">
    <property type="entry name" value="zf-C3HC4_2"/>
    <property type="match status" value="1"/>
</dbReference>
<protein>
    <submittedName>
        <fullName evidence="6">RING finger 151-like</fullName>
    </submittedName>
</protein>
<evidence type="ECO:0000256" key="2">
    <source>
        <dbReference type="ARBA" id="ARBA00022771"/>
    </source>
</evidence>
<keyword evidence="7" id="KW-1185">Reference proteome</keyword>
<dbReference type="PROSITE" id="PS50089">
    <property type="entry name" value="ZF_RING_2"/>
    <property type="match status" value="1"/>
</dbReference>
<dbReference type="GO" id="GO:0008270">
    <property type="term" value="F:zinc ion binding"/>
    <property type="evidence" value="ECO:0007669"/>
    <property type="project" value="UniProtKB-KW"/>
</dbReference>
<feature type="compositionally biased region" description="Basic and acidic residues" evidence="5">
    <location>
        <begin position="260"/>
        <end position="271"/>
    </location>
</feature>
<dbReference type="InterPro" id="IPR001293">
    <property type="entry name" value="Znf_TRAF"/>
</dbReference>
<evidence type="ECO:0000256" key="3">
    <source>
        <dbReference type="ARBA" id="ARBA00022833"/>
    </source>
</evidence>
<dbReference type="AlphaFoldDB" id="A0A7D9JZD3"/>
<gene>
    <name evidence="6" type="ORF">PACLA_8A029466</name>
</gene>
<evidence type="ECO:0000256" key="1">
    <source>
        <dbReference type="ARBA" id="ARBA00022723"/>
    </source>
</evidence>
<dbReference type="EMBL" id="CACRXK020024847">
    <property type="protein sequence ID" value="CAB4039003.1"/>
    <property type="molecule type" value="Genomic_DNA"/>
</dbReference>
<keyword evidence="2" id="KW-0863">Zinc-finger</keyword>
<feature type="region of interest" description="Disordered" evidence="5">
    <location>
        <begin position="256"/>
        <end position="291"/>
    </location>
</feature>
<accession>A0A7D9JZD3</accession>
<name>A0A7D9JZD3_PARCT</name>
<dbReference type="InterPro" id="IPR013083">
    <property type="entry name" value="Znf_RING/FYVE/PHD"/>
</dbReference>
<dbReference type="PANTHER" id="PTHR10131">
    <property type="entry name" value="TNF RECEPTOR ASSOCIATED FACTOR"/>
    <property type="match status" value="1"/>
</dbReference>
<dbReference type="Gene3D" id="3.30.40.10">
    <property type="entry name" value="Zinc/RING finger domain, C3HC4 (zinc finger)"/>
    <property type="match status" value="2"/>
</dbReference>
<dbReference type="Proteomes" id="UP001152795">
    <property type="component" value="Unassembled WGS sequence"/>
</dbReference>
<evidence type="ECO:0000256" key="4">
    <source>
        <dbReference type="SAM" id="Coils"/>
    </source>
</evidence>
<keyword evidence="1" id="KW-0479">Metal-binding</keyword>
<sequence>MAAHGYELERFQSPVNRRYYCPICLNVLKDPFMCRNEHPFCRDCIIRHLTNDQRCPACMDELTLDTLTKPSRLLTELLSELRIRCEFVERGCEEFVQLQYLEKHVEKCGYAPVPCSNEGCQLEVNRHDLIYHESLDCEERQLKCHNCERLSEDVAILKQKVTRMEKKFDITSKSVAAVEEKLASFQKSLKEHQDSFQKSLKEQQDSFQKSLKEQNSFLKSLKEQQKNVDDSLSSLKRSNSSIKNNLKKLMEVMGSLPKKSRTETDNDDYAHDSSSSTSTPSRARSVDIQSAFTSSRSTSGYSLIRATPSRAVCVDIQSAFSKLINNS</sequence>
<feature type="coiled-coil region" evidence="4">
    <location>
        <begin position="147"/>
        <end position="252"/>
    </location>
</feature>
<comment type="caution">
    <text evidence="6">The sequence shown here is derived from an EMBL/GenBank/DDBJ whole genome shotgun (WGS) entry which is preliminary data.</text>
</comment>
<organism evidence="6 7">
    <name type="scientific">Paramuricea clavata</name>
    <name type="common">Red gorgonian</name>
    <name type="synonym">Violescent sea-whip</name>
    <dbReference type="NCBI Taxonomy" id="317549"/>
    <lineage>
        <taxon>Eukaryota</taxon>
        <taxon>Metazoa</taxon>
        <taxon>Cnidaria</taxon>
        <taxon>Anthozoa</taxon>
        <taxon>Octocorallia</taxon>
        <taxon>Malacalcyonacea</taxon>
        <taxon>Plexauridae</taxon>
        <taxon>Paramuricea</taxon>
    </lineage>
</organism>
<dbReference type="PROSITE" id="PS50145">
    <property type="entry name" value="ZF_TRAF"/>
    <property type="match status" value="1"/>
</dbReference>
<dbReference type="GO" id="GO:0043122">
    <property type="term" value="P:regulation of canonical NF-kappaB signal transduction"/>
    <property type="evidence" value="ECO:0007669"/>
    <property type="project" value="TreeGrafter"/>
</dbReference>
<proteinExistence type="predicted"/>
<dbReference type="SUPFAM" id="SSF57850">
    <property type="entry name" value="RING/U-box"/>
    <property type="match status" value="1"/>
</dbReference>
<dbReference type="SUPFAM" id="SSF49599">
    <property type="entry name" value="TRAF domain-like"/>
    <property type="match status" value="1"/>
</dbReference>
<feature type="compositionally biased region" description="Low complexity" evidence="5">
    <location>
        <begin position="273"/>
        <end position="283"/>
    </location>
</feature>
<reference evidence="6" key="1">
    <citation type="submission" date="2020-04" db="EMBL/GenBank/DDBJ databases">
        <authorList>
            <person name="Alioto T."/>
            <person name="Alioto T."/>
            <person name="Gomez Garrido J."/>
        </authorList>
    </citation>
    <scope>NUCLEOTIDE SEQUENCE</scope>
    <source>
        <strain evidence="6">A484AB</strain>
    </source>
</reference>
<dbReference type="OrthoDB" id="1630758at2759"/>